<dbReference type="Pfam" id="PF01076">
    <property type="entry name" value="Mob_Pre"/>
    <property type="match status" value="1"/>
</dbReference>
<keyword evidence="4" id="KW-1185">Reference proteome</keyword>
<evidence type="ECO:0000313" key="3">
    <source>
        <dbReference type="EMBL" id="SMH34259.1"/>
    </source>
</evidence>
<dbReference type="CDD" id="cd17242">
    <property type="entry name" value="MobM_relaxase"/>
    <property type="match status" value="1"/>
</dbReference>
<evidence type="ECO:0000256" key="2">
    <source>
        <dbReference type="SAM" id="Coils"/>
    </source>
</evidence>
<reference evidence="3 4" key="1">
    <citation type="submission" date="2017-04" db="EMBL/GenBank/DDBJ databases">
        <authorList>
            <person name="Afonso C.L."/>
            <person name="Miller P.J."/>
            <person name="Scott M.A."/>
            <person name="Spackman E."/>
            <person name="Goraichik I."/>
            <person name="Dimitrov K.M."/>
            <person name="Suarez D.L."/>
            <person name="Swayne D.E."/>
        </authorList>
    </citation>
    <scope>NUCLEOTIDE SEQUENCE [LARGE SCALE GENOMIC DNA]</scope>
    <source>
        <strain evidence="3 4">LMG26642</strain>
    </source>
</reference>
<gene>
    <name evidence="3" type="ORF">SAMN04488700_1648</name>
</gene>
<protein>
    <submittedName>
        <fullName evidence="3">Plasmid recombination enzyme</fullName>
    </submittedName>
</protein>
<dbReference type="STRING" id="1073423.SAMN04488700_1648"/>
<dbReference type="EMBL" id="FXBJ01000002">
    <property type="protein sequence ID" value="SMH34259.1"/>
    <property type="molecule type" value="Genomic_DNA"/>
</dbReference>
<dbReference type="RefSeq" id="WP_085559771.1">
    <property type="nucleotide sequence ID" value="NZ_FXBJ01000002.1"/>
</dbReference>
<dbReference type="NCBIfam" id="NF041497">
    <property type="entry name" value="MobV"/>
    <property type="match status" value="1"/>
</dbReference>
<proteinExistence type="inferred from homology"/>
<organism evidence="3 4">
    <name type="scientific">Carnobacterium iners</name>
    <dbReference type="NCBI Taxonomy" id="1073423"/>
    <lineage>
        <taxon>Bacteria</taxon>
        <taxon>Bacillati</taxon>
        <taxon>Bacillota</taxon>
        <taxon>Bacilli</taxon>
        <taxon>Lactobacillales</taxon>
        <taxon>Carnobacteriaceae</taxon>
        <taxon>Carnobacterium</taxon>
    </lineage>
</organism>
<comment type="similarity">
    <text evidence="1">Belongs to the plasmid mobilization pre family.</text>
</comment>
<dbReference type="GO" id="GO:0006310">
    <property type="term" value="P:DNA recombination"/>
    <property type="evidence" value="ECO:0007669"/>
    <property type="project" value="InterPro"/>
</dbReference>
<accession>A0A1X7NAZ5</accession>
<dbReference type="Gene3D" id="3.30.930.30">
    <property type="match status" value="1"/>
</dbReference>
<dbReference type="GO" id="GO:0003677">
    <property type="term" value="F:DNA binding"/>
    <property type="evidence" value="ECO:0007669"/>
    <property type="project" value="InterPro"/>
</dbReference>
<name>A0A1X7NAZ5_9LACT</name>
<dbReference type="AlphaFoldDB" id="A0A1X7NAZ5"/>
<sequence length="298" mass="34706">MAHVQKFTRGNLNGLSIHLDRKTDHHSNEEIDPTKTYLNVDLCQKEGDTLSRLNDRLKEVYCMKRDDVKVGCNWIVTLPKNLKEQNESDQQEFFEKTYEFLSERYGGEKNVLSAQVHLDETTPHLHFVFTPVVWDEKKQREKVSAKEVLNRNDLQKFHGELDTFLKKELPNIYKDGILNGETIELDSVKEIKKYAKQIQEKKEDLSKELELFSKPKKVVEQVEKASKKSLFGDKVTLPYSEFEKLKTLSLSGIKLKTQLDQVSEASKKDLTALRKDVDLVEQEKTELKGQLQQANYFR</sequence>
<evidence type="ECO:0000313" key="4">
    <source>
        <dbReference type="Proteomes" id="UP000193435"/>
    </source>
</evidence>
<keyword evidence="2" id="KW-0175">Coiled coil</keyword>
<evidence type="ECO:0000256" key="1">
    <source>
        <dbReference type="ARBA" id="ARBA00010657"/>
    </source>
</evidence>
<dbReference type="Proteomes" id="UP000193435">
    <property type="component" value="Unassembled WGS sequence"/>
</dbReference>
<dbReference type="InterPro" id="IPR001668">
    <property type="entry name" value="Mob_Pre"/>
</dbReference>
<feature type="coiled-coil region" evidence="2">
    <location>
        <begin position="263"/>
        <end position="290"/>
    </location>
</feature>